<dbReference type="EMBL" id="QAOM01000016">
    <property type="protein sequence ID" value="PTQ82694.1"/>
    <property type="molecule type" value="Genomic_DNA"/>
</dbReference>
<dbReference type="SUPFAM" id="SSF53474">
    <property type="entry name" value="alpha/beta-Hydrolases"/>
    <property type="match status" value="1"/>
</dbReference>
<comment type="caution">
    <text evidence="2">The sequence shown here is derived from an EMBL/GenBank/DDBJ whole genome shotgun (WGS) entry which is preliminary data.</text>
</comment>
<feature type="domain" description="Carboxylesterase type B" evidence="1">
    <location>
        <begin position="5"/>
        <end position="479"/>
    </location>
</feature>
<dbReference type="InterPro" id="IPR002018">
    <property type="entry name" value="CarbesteraseB"/>
</dbReference>
<dbReference type="AlphaFoldDB" id="A0A2T5IFS9"/>
<organism evidence="2 3">
    <name type="scientific">Trichococcus patagoniensis</name>
    <dbReference type="NCBI Taxonomy" id="382641"/>
    <lineage>
        <taxon>Bacteria</taxon>
        <taxon>Bacillati</taxon>
        <taxon>Bacillota</taxon>
        <taxon>Bacilli</taxon>
        <taxon>Lactobacillales</taxon>
        <taxon>Carnobacteriaceae</taxon>
        <taxon>Trichococcus</taxon>
    </lineage>
</organism>
<proteinExistence type="predicted"/>
<dbReference type="Proteomes" id="UP000244161">
    <property type="component" value="Unassembled WGS sequence"/>
</dbReference>
<protein>
    <submittedName>
        <fullName evidence="2">Para-nitrobenzyl esterase</fullName>
    </submittedName>
</protein>
<reference evidence="2 3" key="1">
    <citation type="submission" date="2018-04" db="EMBL/GenBank/DDBJ databases">
        <title>Genomic Encyclopedia of Archaeal and Bacterial Type Strains, Phase II (KMG-II): from individual species to whole genera.</title>
        <authorList>
            <person name="Goeker M."/>
        </authorList>
    </citation>
    <scope>NUCLEOTIDE SEQUENCE [LARGE SCALE GENOMIC DNA]</scope>
    <source>
        <strain evidence="2 3">DSM 18806</strain>
    </source>
</reference>
<evidence type="ECO:0000313" key="3">
    <source>
        <dbReference type="Proteomes" id="UP000244161"/>
    </source>
</evidence>
<accession>A0A2T5IFS9</accession>
<sequence length="514" mass="58419">MIQRHIVTIQSGKVRGHERDGIIEYLGIPYAQPPLGKLRFKRSKPALPWEGVYDAKNYIAEAVQLDGEYIIGNEDCLSVNIQAPKGAKNLPVFVYIHGGGYATGGSNVPLYNGREFAEKGIVYVSFQYRLNIFGFYDFTTYKNGQEFDSNCGLSDQILAMQWIRDNIKKFGGDPTRTTICGESAGGSSVINLLVAPSAKGTFQQAIIQSSLVNCISTHQQARENIDLFIEGMGWTEEDLLQLKTLESSQLMKGHQYVSKHSQAKNPGYFLPGPVQDDLLPMRPLEAIQKGSVRGIRIILGCNAHEGTTFVRPIRTGFPSSWEMVSEMFKNNDLLQELPSIVHYYSPSAEVKWHDNKSLLEVVDNSDITEKINNPFTQLVTDYVFQMPTLKLAETFKDNSNEVWLYRYDLITASGKQNGMGASHAYDLPAMFANQDFEFSRYIFEGENEEVVHSIIENMHGDWVRFIKSGNPNLNWECYKGYETPLRIYDRESYFTDKNFSKLMEVWKDMRFYEG</sequence>
<dbReference type="Gene3D" id="3.40.50.1820">
    <property type="entry name" value="alpha/beta hydrolase"/>
    <property type="match status" value="1"/>
</dbReference>
<keyword evidence="3" id="KW-1185">Reference proteome</keyword>
<name>A0A2T5IFS9_9LACT</name>
<evidence type="ECO:0000313" key="2">
    <source>
        <dbReference type="EMBL" id="PTQ82694.1"/>
    </source>
</evidence>
<dbReference type="InterPro" id="IPR050309">
    <property type="entry name" value="Type-B_Carboxylest/Lipase"/>
</dbReference>
<evidence type="ECO:0000259" key="1">
    <source>
        <dbReference type="Pfam" id="PF00135"/>
    </source>
</evidence>
<dbReference type="Pfam" id="PF00135">
    <property type="entry name" value="COesterase"/>
    <property type="match status" value="1"/>
</dbReference>
<dbReference type="RefSeq" id="WP_211306203.1">
    <property type="nucleotide sequence ID" value="NZ_QAOM01000016.1"/>
</dbReference>
<gene>
    <name evidence="2" type="ORF">C8U37_11635</name>
</gene>
<dbReference type="InterPro" id="IPR029058">
    <property type="entry name" value="AB_hydrolase_fold"/>
</dbReference>
<dbReference type="PANTHER" id="PTHR11559">
    <property type="entry name" value="CARBOXYLESTERASE"/>
    <property type="match status" value="1"/>
</dbReference>